<dbReference type="Proteomes" id="UP000594015">
    <property type="component" value="Chromosome"/>
</dbReference>
<reference evidence="2 3" key="1">
    <citation type="submission" date="2018-06" db="EMBL/GenBank/DDBJ databases">
        <title>Comparative genomics of Bradyrhizobium nodulating Arachidis hypogaea.</title>
        <authorList>
            <person name="Li Y."/>
        </authorList>
    </citation>
    <scope>NUCLEOTIDE SEQUENCE [LARGE SCALE GENOMIC DNA]</scope>
    <source>
        <strain evidence="2 3">CCBAU 051107</strain>
    </source>
</reference>
<feature type="region of interest" description="Disordered" evidence="1">
    <location>
        <begin position="48"/>
        <end position="70"/>
    </location>
</feature>
<protein>
    <submittedName>
        <fullName evidence="2">Uncharacterized protein</fullName>
    </submittedName>
</protein>
<evidence type="ECO:0000313" key="2">
    <source>
        <dbReference type="EMBL" id="QOZ68862.1"/>
    </source>
</evidence>
<dbReference type="AlphaFoldDB" id="A0AAE7NNV0"/>
<gene>
    <name evidence="2" type="ORF">WN72_22945</name>
</gene>
<evidence type="ECO:0000256" key="1">
    <source>
        <dbReference type="SAM" id="MobiDB-lite"/>
    </source>
</evidence>
<sequence length="156" mass="17936">MSKELKGALFFSDQPPHVTGFLVIAGTEYEIAGWKASEVRAEITARKRGVRQEPEQEDIFGGSRDADTAQERDKWAALGPTKQAGIRCKEPVFWRFLEEEHRYRDVTCEQHAADCVRHHCGIASRSDLGKPGRSEERKRWHRLDNQFEAWRIAENA</sequence>
<proteinExistence type="predicted"/>
<name>A0AAE7NNV0_9BRAD</name>
<dbReference type="KEGG" id="barh:WN72_22945"/>
<organism evidence="2 3">
    <name type="scientific">Bradyrhizobium arachidis</name>
    <dbReference type="NCBI Taxonomy" id="858423"/>
    <lineage>
        <taxon>Bacteria</taxon>
        <taxon>Pseudomonadati</taxon>
        <taxon>Pseudomonadota</taxon>
        <taxon>Alphaproteobacteria</taxon>
        <taxon>Hyphomicrobiales</taxon>
        <taxon>Nitrobacteraceae</taxon>
        <taxon>Bradyrhizobium</taxon>
    </lineage>
</organism>
<evidence type="ECO:0000313" key="3">
    <source>
        <dbReference type="Proteomes" id="UP000594015"/>
    </source>
</evidence>
<dbReference type="RefSeq" id="WP_092220025.1">
    <property type="nucleotide sequence ID" value="NZ_CP030050.1"/>
</dbReference>
<accession>A0AAE7NNV0</accession>
<dbReference type="EMBL" id="CP030050">
    <property type="protein sequence ID" value="QOZ68862.1"/>
    <property type="molecule type" value="Genomic_DNA"/>
</dbReference>